<feature type="non-terminal residue" evidence="1">
    <location>
        <position position="1"/>
    </location>
</feature>
<protein>
    <submittedName>
        <fullName evidence="1">Uncharacterized protein</fullName>
    </submittedName>
</protein>
<proteinExistence type="predicted"/>
<reference evidence="1 2" key="1">
    <citation type="journal article" date="2019" name="Sci. Rep.">
        <title>A high-quality genome of Eragrostis curvula grass provides insights into Poaceae evolution and supports new strategies to enhance forage quality.</title>
        <authorList>
            <person name="Carballo J."/>
            <person name="Santos B.A.C.M."/>
            <person name="Zappacosta D."/>
            <person name="Garbus I."/>
            <person name="Selva J.P."/>
            <person name="Gallo C.A."/>
            <person name="Diaz A."/>
            <person name="Albertini E."/>
            <person name="Caccamo M."/>
            <person name="Echenique V."/>
        </authorList>
    </citation>
    <scope>NUCLEOTIDE SEQUENCE [LARGE SCALE GENOMIC DNA]</scope>
    <source>
        <strain evidence="2">cv. Victoria</strain>
        <tissue evidence="1">Leaf</tissue>
    </source>
</reference>
<sequence>MEQRMVPSMRKCMCKEKASCEATSMEVTPFRVCTRARTIMLQKKHTQEGEDADREYLELRNRKVERVYPRKLAPRRDGRMKTVVKEGTKASFKENMLELVNIAR</sequence>
<dbReference type="Proteomes" id="UP000324897">
    <property type="component" value="Chromosome 1"/>
</dbReference>
<evidence type="ECO:0000313" key="1">
    <source>
        <dbReference type="EMBL" id="TVU30400.1"/>
    </source>
</evidence>
<dbReference type="Gramene" id="TVU30400">
    <property type="protein sequence ID" value="TVU30400"/>
    <property type="gene ID" value="EJB05_22019"/>
</dbReference>
<organism evidence="1 2">
    <name type="scientific">Eragrostis curvula</name>
    <name type="common">weeping love grass</name>
    <dbReference type="NCBI Taxonomy" id="38414"/>
    <lineage>
        <taxon>Eukaryota</taxon>
        <taxon>Viridiplantae</taxon>
        <taxon>Streptophyta</taxon>
        <taxon>Embryophyta</taxon>
        <taxon>Tracheophyta</taxon>
        <taxon>Spermatophyta</taxon>
        <taxon>Magnoliopsida</taxon>
        <taxon>Liliopsida</taxon>
        <taxon>Poales</taxon>
        <taxon>Poaceae</taxon>
        <taxon>PACMAD clade</taxon>
        <taxon>Chloridoideae</taxon>
        <taxon>Eragrostideae</taxon>
        <taxon>Eragrostidinae</taxon>
        <taxon>Eragrostis</taxon>
    </lineage>
</organism>
<dbReference type="EMBL" id="RWGY01000011">
    <property type="protein sequence ID" value="TVU30400.1"/>
    <property type="molecule type" value="Genomic_DNA"/>
</dbReference>
<name>A0A5J9V4Y7_9POAL</name>
<evidence type="ECO:0000313" key="2">
    <source>
        <dbReference type="Proteomes" id="UP000324897"/>
    </source>
</evidence>
<gene>
    <name evidence="1" type="ORF">EJB05_22019</name>
</gene>
<accession>A0A5J9V4Y7</accession>
<keyword evidence="2" id="KW-1185">Reference proteome</keyword>
<comment type="caution">
    <text evidence="1">The sequence shown here is derived from an EMBL/GenBank/DDBJ whole genome shotgun (WGS) entry which is preliminary data.</text>
</comment>
<dbReference type="AlphaFoldDB" id="A0A5J9V4Y7"/>